<dbReference type="SMART" id="SM00906">
    <property type="entry name" value="Fungal_trans"/>
    <property type="match status" value="1"/>
</dbReference>
<dbReference type="GO" id="GO:0045944">
    <property type="term" value="P:positive regulation of transcription by RNA polymerase II"/>
    <property type="evidence" value="ECO:0007669"/>
    <property type="project" value="UniProtKB-ARBA"/>
</dbReference>
<evidence type="ECO:0000259" key="9">
    <source>
        <dbReference type="PROSITE" id="PS50048"/>
    </source>
</evidence>
<dbReference type="Proteomes" id="UP000774326">
    <property type="component" value="Unassembled WGS sequence"/>
</dbReference>
<dbReference type="AlphaFoldDB" id="A0A9P8Q017"/>
<comment type="caution">
    <text evidence="10">The sequence shown here is derived from an EMBL/GenBank/DDBJ whole genome shotgun (WGS) entry which is preliminary data.</text>
</comment>
<evidence type="ECO:0000256" key="8">
    <source>
        <dbReference type="SAM" id="MobiDB-lite"/>
    </source>
</evidence>
<dbReference type="GO" id="GO:0006351">
    <property type="term" value="P:DNA-templated transcription"/>
    <property type="evidence" value="ECO:0007669"/>
    <property type="project" value="InterPro"/>
</dbReference>
<evidence type="ECO:0000256" key="1">
    <source>
        <dbReference type="ARBA" id="ARBA00004123"/>
    </source>
</evidence>
<reference evidence="10" key="1">
    <citation type="journal article" date="2021" name="Open Biol.">
        <title>Shared evolutionary footprints suggest mitochondrial oxidative damage underlies multiple complex I losses in fungi.</title>
        <authorList>
            <person name="Schikora-Tamarit M.A."/>
            <person name="Marcet-Houben M."/>
            <person name="Nosek J."/>
            <person name="Gabaldon T."/>
        </authorList>
    </citation>
    <scope>NUCLEOTIDE SEQUENCE</scope>
    <source>
        <strain evidence="10">CBS2887</strain>
    </source>
</reference>
<evidence type="ECO:0000256" key="4">
    <source>
        <dbReference type="ARBA" id="ARBA00023015"/>
    </source>
</evidence>
<keyword evidence="2" id="KW-0479">Metal-binding</keyword>
<evidence type="ECO:0000256" key="5">
    <source>
        <dbReference type="ARBA" id="ARBA00023125"/>
    </source>
</evidence>
<feature type="region of interest" description="Disordered" evidence="8">
    <location>
        <begin position="232"/>
        <end position="318"/>
    </location>
</feature>
<proteinExistence type="predicted"/>
<feature type="compositionally biased region" description="Low complexity" evidence="8">
    <location>
        <begin position="270"/>
        <end position="301"/>
    </location>
</feature>
<dbReference type="InterPro" id="IPR001138">
    <property type="entry name" value="Zn2Cys6_DnaBD"/>
</dbReference>
<dbReference type="InterPro" id="IPR050987">
    <property type="entry name" value="AtrR-like"/>
</dbReference>
<dbReference type="GO" id="GO:0005634">
    <property type="term" value="C:nucleus"/>
    <property type="evidence" value="ECO:0007669"/>
    <property type="project" value="UniProtKB-SubCell"/>
</dbReference>
<keyword evidence="11" id="KW-1185">Reference proteome</keyword>
<dbReference type="Gene3D" id="4.10.240.10">
    <property type="entry name" value="Zn(2)-C6 fungal-type DNA-binding domain"/>
    <property type="match status" value="1"/>
</dbReference>
<accession>A0A9P8Q017</accession>
<dbReference type="CDD" id="cd00067">
    <property type="entry name" value="GAL4"/>
    <property type="match status" value="1"/>
</dbReference>
<dbReference type="PROSITE" id="PS00463">
    <property type="entry name" value="ZN2_CY6_FUNGAL_1"/>
    <property type="match status" value="1"/>
</dbReference>
<evidence type="ECO:0000256" key="7">
    <source>
        <dbReference type="ARBA" id="ARBA00023242"/>
    </source>
</evidence>
<evidence type="ECO:0000313" key="11">
    <source>
        <dbReference type="Proteomes" id="UP000774326"/>
    </source>
</evidence>
<feature type="domain" description="Zn(2)-C6 fungal-type" evidence="9">
    <location>
        <begin position="62"/>
        <end position="91"/>
    </location>
</feature>
<evidence type="ECO:0000256" key="3">
    <source>
        <dbReference type="ARBA" id="ARBA00022833"/>
    </source>
</evidence>
<keyword evidence="3" id="KW-0862">Zinc</keyword>
<dbReference type="Pfam" id="PF00172">
    <property type="entry name" value="Zn_clus"/>
    <property type="match status" value="1"/>
</dbReference>
<dbReference type="InterPro" id="IPR007219">
    <property type="entry name" value="XnlR_reg_dom"/>
</dbReference>
<dbReference type="PANTHER" id="PTHR46910:SF37">
    <property type="entry name" value="ZN(II)2CYS6 TRANSCRIPTION FACTOR (EUROFUNG)"/>
    <property type="match status" value="1"/>
</dbReference>
<comment type="subcellular location">
    <subcellularLocation>
        <location evidence="1">Nucleus</location>
    </subcellularLocation>
</comment>
<name>A0A9P8Q017_WICPI</name>
<protein>
    <recommendedName>
        <fullName evidence="9">Zn(2)-C6 fungal-type domain-containing protein</fullName>
    </recommendedName>
</protein>
<dbReference type="OrthoDB" id="2123952at2759"/>
<keyword evidence="7" id="KW-0539">Nucleus</keyword>
<dbReference type="PANTHER" id="PTHR46910">
    <property type="entry name" value="TRANSCRIPTION FACTOR PDR1"/>
    <property type="match status" value="1"/>
</dbReference>
<evidence type="ECO:0000256" key="2">
    <source>
        <dbReference type="ARBA" id="ARBA00022723"/>
    </source>
</evidence>
<dbReference type="GO" id="GO:0008270">
    <property type="term" value="F:zinc ion binding"/>
    <property type="evidence" value="ECO:0007669"/>
    <property type="project" value="InterPro"/>
</dbReference>
<keyword evidence="6" id="KW-0804">Transcription</keyword>
<evidence type="ECO:0000256" key="6">
    <source>
        <dbReference type="ARBA" id="ARBA00023163"/>
    </source>
</evidence>
<keyword evidence="4" id="KW-0805">Transcription regulation</keyword>
<feature type="region of interest" description="Disordered" evidence="8">
    <location>
        <begin position="97"/>
        <end position="130"/>
    </location>
</feature>
<feature type="compositionally biased region" description="Polar residues" evidence="8">
    <location>
        <begin position="242"/>
        <end position="256"/>
    </location>
</feature>
<keyword evidence="5" id="KW-0238">DNA-binding</keyword>
<dbReference type="PROSITE" id="PS50048">
    <property type="entry name" value="ZN2_CY6_FUNGAL_2"/>
    <property type="match status" value="1"/>
</dbReference>
<dbReference type="SUPFAM" id="SSF57701">
    <property type="entry name" value="Zn2/Cys6 DNA-binding domain"/>
    <property type="match status" value="1"/>
</dbReference>
<dbReference type="Pfam" id="PF04082">
    <property type="entry name" value="Fungal_trans"/>
    <property type="match status" value="1"/>
</dbReference>
<dbReference type="EMBL" id="JAEUBG010004298">
    <property type="protein sequence ID" value="KAH3681722.1"/>
    <property type="molecule type" value="Genomic_DNA"/>
</dbReference>
<gene>
    <name evidence="10" type="ORF">WICPIJ_007324</name>
</gene>
<dbReference type="GO" id="GO:0003677">
    <property type="term" value="F:DNA binding"/>
    <property type="evidence" value="ECO:0007669"/>
    <property type="project" value="UniProtKB-KW"/>
</dbReference>
<dbReference type="InterPro" id="IPR036864">
    <property type="entry name" value="Zn2-C6_fun-type_DNA-bd_sf"/>
</dbReference>
<sequence length="1015" mass="113151">MNNGMPPSSLDVLASTSMNPIINTQQNTNAATAAVAEPQDSTTSSPASESKSIYKRTRILHACDICRNRKLKCDGIDPCSRCTKIGAKCEYSPVEKKIKQPASSAAKKGPEGANGGVTKPRKSKKAQNKEKVAVALDGAMNDKVTGPGTATASSNGSFLNMQHIISSNTQQPPPPLPPQHIRSTAPISSPTIYHQPAFNTAADVNATATLDARMSKLEGLMTLLINKLSPSSPLSFAKTDESPINTPRSSTCSTNIHPPVMTDRSNSFISHETSTTSSETATTHTTATSTTTTTATTTPPSTRKKSAEPSPKYCGSQSSLSILSPKGMIWLARKARDPSMLHQFQSMHRSTGKVYFDNVQTWVEPIPSSQILGFPPREEAVKLIEIVFEESSDGLYPHTLKEVFAILDVYYEADINQLSNSELLGLNSYLAIGALLTISNELSEDVEKYMALQEGHFLNAVHYYHRLTILSEGIKTIQGIMVLIMYCEFATAPPNNLMLITTVVRYAQDLGLHREESYYGLSEEEQLKRRKLWYHVYLFDRDFCLKSGKPPIIHDSDISCLEYDPFSSVTTPMLGVDFLNDPDIDITTAEKLAQLPTCIGPYLDSIIKIEVFRSYSIFRRFISLSYEELFSANALKDCTMNDITAKIERLRLAYEATLSELPYSLRPGTNNINWKLFDDKLYQTVKMMHLHCYLHKMNITRMAFRRAWLEEEEHVPNTDKNISEAQQGWMEESLDCARKMLEIFSQMSSNSKACFNHNAFLFFSAFFTLLSGSLEYPGGLKKEDVLLMKCAVQIYFDRLTKTSASFNDKKVYNTTSYFLRFFVKVAIDIYNIRCSTIVDRIDGTAFFNELKLFESVFHVDGEHDPSFYSTGVRQSYLTTEPGNRNTTTTNHIPYDPVRHARVQDPPNGLHQICPISQSYSNGNSMVTNSIPVTNNIGSIAGQNDFMNTPRESLFDDLQFLNDFQSNFETNGLNNHQPGMANVNGNQNLFQQVFGIPSLYLNFDDSSADGTQTGAV</sequence>
<organism evidence="10 11">
    <name type="scientific">Wickerhamomyces pijperi</name>
    <name type="common">Yeast</name>
    <name type="synonym">Pichia pijperi</name>
    <dbReference type="NCBI Taxonomy" id="599730"/>
    <lineage>
        <taxon>Eukaryota</taxon>
        <taxon>Fungi</taxon>
        <taxon>Dikarya</taxon>
        <taxon>Ascomycota</taxon>
        <taxon>Saccharomycotina</taxon>
        <taxon>Saccharomycetes</taxon>
        <taxon>Phaffomycetales</taxon>
        <taxon>Wickerhamomycetaceae</taxon>
        <taxon>Wickerhamomyces</taxon>
    </lineage>
</organism>
<evidence type="ECO:0000313" key="10">
    <source>
        <dbReference type="EMBL" id="KAH3681722.1"/>
    </source>
</evidence>
<dbReference type="SMART" id="SM00066">
    <property type="entry name" value="GAL4"/>
    <property type="match status" value="1"/>
</dbReference>
<dbReference type="GO" id="GO:0000981">
    <property type="term" value="F:DNA-binding transcription factor activity, RNA polymerase II-specific"/>
    <property type="evidence" value="ECO:0007669"/>
    <property type="project" value="InterPro"/>
</dbReference>
<reference evidence="10" key="2">
    <citation type="submission" date="2021-01" db="EMBL/GenBank/DDBJ databases">
        <authorList>
            <person name="Schikora-Tamarit M.A."/>
        </authorList>
    </citation>
    <scope>NUCLEOTIDE SEQUENCE</scope>
    <source>
        <strain evidence="10">CBS2887</strain>
    </source>
</reference>
<dbReference type="CDD" id="cd12148">
    <property type="entry name" value="fungal_TF_MHR"/>
    <property type="match status" value="1"/>
</dbReference>